<dbReference type="Proteomes" id="UP000184020">
    <property type="component" value="Unassembled WGS sequence"/>
</dbReference>
<feature type="domain" description="Glycosyltransferase subfamily 4-like N-terminal" evidence="2">
    <location>
        <begin position="55"/>
        <end position="167"/>
    </location>
</feature>
<accession>A0A1M5PRU0</accession>
<dbReference type="GO" id="GO:0016757">
    <property type="term" value="F:glycosyltransferase activity"/>
    <property type="evidence" value="ECO:0007669"/>
    <property type="project" value="InterPro"/>
</dbReference>
<gene>
    <name evidence="3" type="ORF">SAMN05444372_11380</name>
</gene>
<dbReference type="PANTHER" id="PTHR12526">
    <property type="entry name" value="GLYCOSYLTRANSFERASE"/>
    <property type="match status" value="1"/>
</dbReference>
<organism evidence="3 4">
    <name type="scientific">Flavobacterium micromati</name>
    <dbReference type="NCBI Taxonomy" id="229205"/>
    <lineage>
        <taxon>Bacteria</taxon>
        <taxon>Pseudomonadati</taxon>
        <taxon>Bacteroidota</taxon>
        <taxon>Flavobacteriia</taxon>
        <taxon>Flavobacteriales</taxon>
        <taxon>Flavobacteriaceae</taxon>
        <taxon>Flavobacterium</taxon>
    </lineage>
</organism>
<evidence type="ECO:0000313" key="3">
    <source>
        <dbReference type="EMBL" id="SHH04286.1"/>
    </source>
</evidence>
<dbReference type="Gene3D" id="3.40.50.2000">
    <property type="entry name" value="Glycogen Phosphorylase B"/>
    <property type="match status" value="2"/>
</dbReference>
<dbReference type="AlphaFoldDB" id="A0A1M5PRU0"/>
<dbReference type="SUPFAM" id="SSF53756">
    <property type="entry name" value="UDP-Glycosyltransferase/glycogen phosphorylase"/>
    <property type="match status" value="1"/>
</dbReference>
<evidence type="ECO:0000259" key="1">
    <source>
        <dbReference type="Pfam" id="PF00534"/>
    </source>
</evidence>
<sequence length="380" mass="43319">MKILNITSITELRGGDNQMYTIYNLLKDDKNITQYILCPENSVLAKMCEKENIKYFTYRKNAFKIINLIFAIIKICKDCKVDILHIHDSTALNAGLIAKKFLYNSINLIFSRKRNNPIKDKFLNKYKYSHKSIKKIICVSKAVEAVFYNIIKDRDRLITIYDAIDVKKFETKEHKNILHKEFNIPQETLIIGNIASLTNQKDIYTFIDTAKKVLQKNEKMIPIKFIVIGEGSLIDNLKSYSLKNNLSNDLIFAGYRSNVLDLLPEFNIFLITSITEGLPLSIYEAMACGVPIVATKAGGIPEVVIDAKTGFLAEIKDSNTLSDCVIKLINDPSLKEKFTNNALAAVKKNHDLNTLKKNYEKLYTDTMNDSSNDNNSMLRN</sequence>
<dbReference type="Pfam" id="PF13439">
    <property type="entry name" value="Glyco_transf_4"/>
    <property type="match status" value="1"/>
</dbReference>
<protein>
    <submittedName>
        <fullName evidence="3">Glycosyltransferase involved in cell wall bisynthesis</fullName>
    </submittedName>
</protein>
<dbReference type="InterPro" id="IPR001296">
    <property type="entry name" value="Glyco_trans_1"/>
</dbReference>
<dbReference type="RefSeq" id="WP_073021483.1">
    <property type="nucleotide sequence ID" value="NZ_FQWF01000013.1"/>
</dbReference>
<reference evidence="4" key="1">
    <citation type="submission" date="2016-11" db="EMBL/GenBank/DDBJ databases">
        <authorList>
            <person name="Varghese N."/>
            <person name="Submissions S."/>
        </authorList>
    </citation>
    <scope>NUCLEOTIDE SEQUENCE [LARGE SCALE GENOMIC DNA]</scope>
    <source>
        <strain evidence="4">DSM 17659</strain>
    </source>
</reference>
<dbReference type="STRING" id="229205.SAMN05444372_11380"/>
<dbReference type="OrthoDB" id="1522162at2"/>
<feature type="domain" description="Glycosyl transferase family 1" evidence="1">
    <location>
        <begin position="177"/>
        <end position="342"/>
    </location>
</feature>
<proteinExistence type="predicted"/>
<name>A0A1M5PRU0_9FLAO</name>
<keyword evidence="4" id="KW-1185">Reference proteome</keyword>
<dbReference type="InterPro" id="IPR028098">
    <property type="entry name" value="Glyco_trans_4-like_N"/>
</dbReference>
<dbReference type="EMBL" id="FQWF01000013">
    <property type="protein sequence ID" value="SHH04286.1"/>
    <property type="molecule type" value="Genomic_DNA"/>
</dbReference>
<dbReference type="Pfam" id="PF00534">
    <property type="entry name" value="Glycos_transf_1"/>
    <property type="match status" value="1"/>
</dbReference>
<evidence type="ECO:0000313" key="4">
    <source>
        <dbReference type="Proteomes" id="UP000184020"/>
    </source>
</evidence>
<dbReference type="PANTHER" id="PTHR12526:SF630">
    <property type="entry name" value="GLYCOSYLTRANSFERASE"/>
    <property type="match status" value="1"/>
</dbReference>
<keyword evidence="3" id="KW-0808">Transferase</keyword>
<evidence type="ECO:0000259" key="2">
    <source>
        <dbReference type="Pfam" id="PF13439"/>
    </source>
</evidence>